<keyword evidence="3" id="KW-1003">Cell membrane</keyword>
<comment type="similarity">
    <text evidence="9">Belongs to the GSP H family.</text>
</comment>
<dbReference type="EMBL" id="JACHKZ010000053">
    <property type="protein sequence ID" value="MBB6580078.1"/>
    <property type="molecule type" value="Genomic_DNA"/>
</dbReference>
<evidence type="ECO:0000256" key="1">
    <source>
        <dbReference type="ARBA" id="ARBA00004377"/>
    </source>
</evidence>
<evidence type="ECO:0000256" key="4">
    <source>
        <dbReference type="ARBA" id="ARBA00022481"/>
    </source>
</evidence>
<keyword evidence="7 11" id="KW-1133">Transmembrane helix</keyword>
<keyword evidence="14" id="KW-1185">Reference proteome</keyword>
<evidence type="ECO:0000313" key="13">
    <source>
        <dbReference type="EMBL" id="MBB6580078.1"/>
    </source>
</evidence>
<evidence type="ECO:0000256" key="8">
    <source>
        <dbReference type="ARBA" id="ARBA00023136"/>
    </source>
</evidence>
<keyword evidence="8 11" id="KW-0472">Membrane</keyword>
<sequence>MLTLTRHVRKVLRDMGFTMVELMVTMAVMAVLAAIALPSFQVFMAENRASGKAMELVAAIKTAQTEALRRSRQVVFTLTNSPMPTTALTGAVDGKSWATVALPLQDAPSSETPEVISVGGYSEGTADVVVNTSTAATCFMPDGSIKANTATGISGADCDTVAVAGRQFLIRPSRGSKVWQVSVSPSGKIMRCQGTLDAGGTFTCS</sequence>
<protein>
    <recommendedName>
        <fullName evidence="2">Type II secretion system protein H</fullName>
    </recommendedName>
    <alternativeName>
        <fullName evidence="10">General secretion pathway protein H</fullName>
    </alternativeName>
</protein>
<dbReference type="InterPro" id="IPR012902">
    <property type="entry name" value="N_methyl_site"/>
</dbReference>
<keyword evidence="5" id="KW-0997">Cell inner membrane</keyword>
<evidence type="ECO:0000259" key="12">
    <source>
        <dbReference type="Pfam" id="PF12019"/>
    </source>
</evidence>
<keyword evidence="6 11" id="KW-0812">Transmembrane</keyword>
<feature type="domain" description="General secretion pathway GspH" evidence="12">
    <location>
        <begin position="53"/>
        <end position="187"/>
    </location>
</feature>
<dbReference type="RefSeq" id="WP_184711730.1">
    <property type="nucleotide sequence ID" value="NZ_JACHKZ010000053.1"/>
</dbReference>
<dbReference type="Gene3D" id="3.30.700.10">
    <property type="entry name" value="Glycoprotein, Type 4 Pilin"/>
    <property type="match status" value="1"/>
</dbReference>
<evidence type="ECO:0000256" key="11">
    <source>
        <dbReference type="SAM" id="Phobius"/>
    </source>
</evidence>
<dbReference type="Proteomes" id="UP000562492">
    <property type="component" value="Unassembled WGS sequence"/>
</dbReference>
<dbReference type="InterPro" id="IPR045584">
    <property type="entry name" value="Pilin-like"/>
</dbReference>
<feature type="transmembrane region" description="Helical" evidence="11">
    <location>
        <begin position="20"/>
        <end position="40"/>
    </location>
</feature>
<evidence type="ECO:0000256" key="5">
    <source>
        <dbReference type="ARBA" id="ARBA00022519"/>
    </source>
</evidence>
<dbReference type="Pfam" id="PF12019">
    <property type="entry name" value="GspH"/>
    <property type="match status" value="1"/>
</dbReference>
<evidence type="ECO:0000256" key="6">
    <source>
        <dbReference type="ARBA" id="ARBA00022692"/>
    </source>
</evidence>
<evidence type="ECO:0000256" key="7">
    <source>
        <dbReference type="ARBA" id="ARBA00022989"/>
    </source>
</evidence>
<dbReference type="Pfam" id="PF07963">
    <property type="entry name" value="N_methyl"/>
    <property type="match status" value="1"/>
</dbReference>
<proteinExistence type="inferred from homology"/>
<keyword evidence="4" id="KW-0488">Methylation</keyword>
<accession>A0ABR6RM17</accession>
<evidence type="ECO:0000313" key="14">
    <source>
        <dbReference type="Proteomes" id="UP000562492"/>
    </source>
</evidence>
<evidence type="ECO:0000256" key="10">
    <source>
        <dbReference type="ARBA" id="ARBA00030775"/>
    </source>
</evidence>
<evidence type="ECO:0000256" key="2">
    <source>
        <dbReference type="ARBA" id="ARBA00021549"/>
    </source>
</evidence>
<gene>
    <name evidence="13" type="ORF">HNP33_004204</name>
</gene>
<organism evidence="13 14">
    <name type="scientific">Comamonas odontotermitis</name>
    <dbReference type="NCBI Taxonomy" id="379895"/>
    <lineage>
        <taxon>Bacteria</taxon>
        <taxon>Pseudomonadati</taxon>
        <taxon>Pseudomonadota</taxon>
        <taxon>Betaproteobacteria</taxon>
        <taxon>Burkholderiales</taxon>
        <taxon>Comamonadaceae</taxon>
        <taxon>Comamonas</taxon>
    </lineage>
</organism>
<evidence type="ECO:0000256" key="3">
    <source>
        <dbReference type="ARBA" id="ARBA00022475"/>
    </source>
</evidence>
<comment type="caution">
    <text evidence="13">The sequence shown here is derived from an EMBL/GenBank/DDBJ whole genome shotgun (WGS) entry which is preliminary data.</text>
</comment>
<dbReference type="NCBIfam" id="TIGR02532">
    <property type="entry name" value="IV_pilin_GFxxxE"/>
    <property type="match status" value="1"/>
</dbReference>
<name>A0ABR6RM17_9BURK</name>
<reference evidence="13 14" key="1">
    <citation type="submission" date="2020-08" db="EMBL/GenBank/DDBJ databases">
        <title>Functional genomics of gut bacteria from endangered species of beetles.</title>
        <authorList>
            <person name="Carlos-Shanley C."/>
        </authorList>
    </citation>
    <scope>NUCLEOTIDE SEQUENCE [LARGE SCALE GENOMIC DNA]</scope>
    <source>
        <strain evidence="13 14">S00124</strain>
    </source>
</reference>
<dbReference type="InterPro" id="IPR022346">
    <property type="entry name" value="T2SS_GspH"/>
</dbReference>
<dbReference type="SUPFAM" id="SSF54523">
    <property type="entry name" value="Pili subunits"/>
    <property type="match status" value="1"/>
</dbReference>
<evidence type="ECO:0000256" key="9">
    <source>
        <dbReference type="ARBA" id="ARBA00025772"/>
    </source>
</evidence>
<comment type="subcellular location">
    <subcellularLocation>
        <location evidence="1">Cell inner membrane</location>
        <topology evidence="1">Single-pass membrane protein</topology>
    </subcellularLocation>
</comment>